<gene>
    <name evidence="2" type="primary">baiA_1</name>
    <name evidence="2" type="ORF">PSEWESI4_03087</name>
</gene>
<dbReference type="EMBL" id="CAJFCI010000060">
    <property type="protein sequence ID" value="CAD5108795.1"/>
    <property type="molecule type" value="Genomic_DNA"/>
</dbReference>
<dbReference type="GO" id="GO:0016491">
    <property type="term" value="F:oxidoreductase activity"/>
    <property type="evidence" value="ECO:0007669"/>
    <property type="project" value="UniProtKB-KW"/>
</dbReference>
<name>A0A7U7EPN6_9GAMM</name>
<protein>
    <submittedName>
        <fullName evidence="2">3-alpha-hydroxycholanate dehydrogenase (NADP(+))</fullName>
        <ecNumber evidence="2">1.1.1.392</ecNumber>
    </submittedName>
</protein>
<evidence type="ECO:0000256" key="1">
    <source>
        <dbReference type="ARBA" id="ARBA00006484"/>
    </source>
</evidence>
<dbReference type="EC" id="1.1.1.392" evidence="2"/>
<proteinExistence type="inferred from homology"/>
<evidence type="ECO:0000313" key="3">
    <source>
        <dbReference type="Proteomes" id="UP000583387"/>
    </source>
</evidence>
<sequence length="264" mass="27847">MHIDLSSKRAIVSGSTAGIGLAIARGLAAAGAEVVINGRTQERVDEALHLLRESVPLAKVSGIAADLGDAAGVASFIQQAPDTDILVNNLGIFEPKGFFDIPDEDWLHVFEVNVMSGVRLARHYARGMSHRGWGRVLFLSSESALQIPTEMVHYGMSKTAQLAVSRGLAETLAGTGVTVNAILPGPTRSEGVGGFFAAMAQEQGVSVEQMERDFIAEHRPTSLIRRLATVDEVANMAVYLASEQASATTGAALRVDGGVLRSIA</sequence>
<dbReference type="FunFam" id="3.40.50.720:FF:000084">
    <property type="entry name" value="Short-chain dehydrogenase reductase"/>
    <property type="match status" value="1"/>
</dbReference>
<reference evidence="2 3" key="1">
    <citation type="submission" date="2020-08" db="EMBL/GenBank/DDBJ databases">
        <authorList>
            <person name="Criscuolo A."/>
        </authorList>
    </citation>
    <scope>NUCLEOTIDE SEQUENCE [LARGE SCALE GENOMIC DNA]</scope>
    <source>
        <strain evidence="2">CIP111764</strain>
    </source>
</reference>
<dbReference type="InterPro" id="IPR036291">
    <property type="entry name" value="NAD(P)-bd_dom_sf"/>
</dbReference>
<dbReference type="AlphaFoldDB" id="A0A7U7EPN6"/>
<comment type="similarity">
    <text evidence="1">Belongs to the short-chain dehydrogenases/reductases (SDR) family.</text>
</comment>
<dbReference type="Pfam" id="PF13561">
    <property type="entry name" value="adh_short_C2"/>
    <property type="match status" value="1"/>
</dbReference>
<dbReference type="InterPro" id="IPR002347">
    <property type="entry name" value="SDR_fam"/>
</dbReference>
<keyword evidence="3" id="KW-1185">Reference proteome</keyword>
<dbReference type="PANTHER" id="PTHR42879">
    <property type="entry name" value="3-OXOACYL-(ACYL-CARRIER-PROTEIN) REDUCTASE"/>
    <property type="match status" value="1"/>
</dbReference>
<keyword evidence="2" id="KW-0560">Oxidoreductase</keyword>
<comment type="caution">
    <text evidence="2">The sequence shown here is derived from an EMBL/GenBank/DDBJ whole genome shotgun (WGS) entry which is preliminary data.</text>
</comment>
<dbReference type="Gene3D" id="3.40.50.720">
    <property type="entry name" value="NAD(P)-binding Rossmann-like Domain"/>
    <property type="match status" value="1"/>
</dbReference>
<dbReference type="RefSeq" id="WP_187672113.1">
    <property type="nucleotide sequence ID" value="NZ_CAJFCI010000060.1"/>
</dbReference>
<dbReference type="SUPFAM" id="SSF51735">
    <property type="entry name" value="NAD(P)-binding Rossmann-fold domains"/>
    <property type="match status" value="1"/>
</dbReference>
<accession>A0A7U7EPN6</accession>
<organism evidence="2 3">
    <name type="scientific">Zestomonas carbonaria</name>
    <dbReference type="NCBI Taxonomy" id="2762745"/>
    <lineage>
        <taxon>Bacteria</taxon>
        <taxon>Pseudomonadati</taxon>
        <taxon>Pseudomonadota</taxon>
        <taxon>Gammaproteobacteria</taxon>
        <taxon>Pseudomonadales</taxon>
        <taxon>Pseudomonadaceae</taxon>
        <taxon>Zestomonas</taxon>
    </lineage>
</organism>
<dbReference type="InterPro" id="IPR050259">
    <property type="entry name" value="SDR"/>
</dbReference>
<dbReference type="PRINTS" id="PR00081">
    <property type="entry name" value="GDHRDH"/>
</dbReference>
<dbReference type="Proteomes" id="UP000583387">
    <property type="component" value="Unassembled WGS sequence"/>
</dbReference>
<evidence type="ECO:0000313" key="2">
    <source>
        <dbReference type="EMBL" id="CAD5108795.1"/>
    </source>
</evidence>